<accession>A0A3G4ZRA6</accession>
<reference evidence="1" key="1">
    <citation type="submission" date="2018-10" db="EMBL/GenBank/DDBJ databases">
        <title>Hidden diversity of soil giant viruses.</title>
        <authorList>
            <person name="Schulz F."/>
            <person name="Alteio L."/>
            <person name="Goudeau D."/>
            <person name="Ryan E.M."/>
            <person name="Malmstrom R.R."/>
            <person name="Blanchard J."/>
            <person name="Woyke T."/>
        </authorList>
    </citation>
    <scope>NUCLEOTIDE SEQUENCE</scope>
    <source>
        <strain evidence="1">TEV1</strain>
    </source>
</reference>
<protein>
    <submittedName>
        <fullName evidence="1">Uncharacterized protein</fullName>
    </submittedName>
</protein>
<organism evidence="1">
    <name type="scientific">Terrestrivirus sp</name>
    <dbReference type="NCBI Taxonomy" id="2487775"/>
    <lineage>
        <taxon>Viruses</taxon>
        <taxon>Varidnaviria</taxon>
        <taxon>Bamfordvirae</taxon>
        <taxon>Nucleocytoviricota</taxon>
        <taxon>Megaviricetes</taxon>
        <taxon>Imitervirales</taxon>
        <taxon>Mimiviridae</taxon>
        <taxon>Klosneuvirinae</taxon>
    </lineage>
</organism>
<gene>
    <name evidence="1" type="ORF">Terrestrivirus4_171</name>
</gene>
<dbReference type="EMBL" id="MK071982">
    <property type="protein sequence ID" value="AYV76123.1"/>
    <property type="molecule type" value="Genomic_DNA"/>
</dbReference>
<sequence>MDYIDFDSETESIGEDLNSLFKADDSYGTPTLSYYNKLWHVVMLDSKRKTNNTLDTNIVIMSTHPTEEEAEKAKLKNSSKSVIYAVIETGQNMKLSVTIGKN</sequence>
<proteinExistence type="predicted"/>
<name>A0A3G4ZRA6_9VIRU</name>
<evidence type="ECO:0000313" key="1">
    <source>
        <dbReference type="EMBL" id="AYV76123.1"/>
    </source>
</evidence>